<feature type="region of interest" description="Disordered" evidence="1">
    <location>
        <begin position="131"/>
        <end position="185"/>
    </location>
</feature>
<dbReference type="Proteomes" id="UP000815677">
    <property type="component" value="Unassembled WGS sequence"/>
</dbReference>
<evidence type="ECO:0000313" key="3">
    <source>
        <dbReference type="Proteomes" id="UP000815677"/>
    </source>
</evidence>
<reference evidence="2" key="1">
    <citation type="submission" date="2014-09" db="EMBL/GenBank/DDBJ databases">
        <title>Genome sequence of the luminous mushroom Mycena chlorophos for searching fungal bioluminescence genes.</title>
        <authorList>
            <person name="Tanaka Y."/>
            <person name="Kasuga D."/>
            <person name="Oba Y."/>
            <person name="Hase S."/>
            <person name="Sato K."/>
            <person name="Oba Y."/>
            <person name="Sakakibara Y."/>
        </authorList>
    </citation>
    <scope>NUCLEOTIDE SEQUENCE</scope>
</reference>
<gene>
    <name evidence="2" type="ORF">MCHLO_09188</name>
</gene>
<feature type="compositionally biased region" description="Polar residues" evidence="1">
    <location>
        <begin position="148"/>
        <end position="159"/>
    </location>
</feature>
<feature type="region of interest" description="Disordered" evidence="1">
    <location>
        <begin position="234"/>
        <end position="253"/>
    </location>
</feature>
<proteinExistence type="predicted"/>
<protein>
    <submittedName>
        <fullName evidence="2">Uncharacterized protein</fullName>
    </submittedName>
</protein>
<sequence>MEGRKNSLHTLSTRLTTTPALIAAPPPAAARINGPTPFTAVLKERWNVEIAGLLAGVRGWEGRVSGWRVGIESFARCRLDLPVSNVHVLHPPVLVPARPHRKHHLHLRTRRISFARVATLMPQAYASTLAHPSYPRLSSRPRPPTGALHSSATSTNDTNGGEGAASEAQHDQQDHRPTTVPPMPVPVHALPAGAYRRFSRKRCAQACGQPQAQEGATTWPGGATTHVDSQRTLPAKKRENQNTPLHTPSPYIPEPIPYDPRRCRCHWRTAKAKTIPIRRICR</sequence>
<keyword evidence="3" id="KW-1185">Reference proteome</keyword>
<accession>A0ABQ0LM00</accession>
<name>A0ABQ0LM00_MYCCL</name>
<dbReference type="EMBL" id="DF847569">
    <property type="protein sequence ID" value="GAT52105.1"/>
    <property type="molecule type" value="Genomic_DNA"/>
</dbReference>
<evidence type="ECO:0000313" key="2">
    <source>
        <dbReference type="EMBL" id="GAT52105.1"/>
    </source>
</evidence>
<evidence type="ECO:0000256" key="1">
    <source>
        <dbReference type="SAM" id="MobiDB-lite"/>
    </source>
</evidence>
<organism evidence="2 3">
    <name type="scientific">Mycena chlorophos</name>
    <name type="common">Agaric fungus</name>
    <name type="synonym">Agaricus chlorophos</name>
    <dbReference type="NCBI Taxonomy" id="658473"/>
    <lineage>
        <taxon>Eukaryota</taxon>
        <taxon>Fungi</taxon>
        <taxon>Dikarya</taxon>
        <taxon>Basidiomycota</taxon>
        <taxon>Agaricomycotina</taxon>
        <taxon>Agaricomycetes</taxon>
        <taxon>Agaricomycetidae</taxon>
        <taxon>Agaricales</taxon>
        <taxon>Marasmiineae</taxon>
        <taxon>Mycenaceae</taxon>
        <taxon>Mycena</taxon>
    </lineage>
</organism>
<feature type="compositionally biased region" description="Basic and acidic residues" evidence="1">
    <location>
        <begin position="168"/>
        <end position="177"/>
    </location>
</feature>